<evidence type="ECO:0000313" key="3">
    <source>
        <dbReference type="Proteomes" id="UP000799771"/>
    </source>
</evidence>
<feature type="transmembrane region" description="Helical" evidence="1">
    <location>
        <begin position="6"/>
        <end position="26"/>
    </location>
</feature>
<organism evidence="2 3">
    <name type="scientific">Dothidotthia symphoricarpi CBS 119687</name>
    <dbReference type="NCBI Taxonomy" id="1392245"/>
    <lineage>
        <taxon>Eukaryota</taxon>
        <taxon>Fungi</taxon>
        <taxon>Dikarya</taxon>
        <taxon>Ascomycota</taxon>
        <taxon>Pezizomycotina</taxon>
        <taxon>Dothideomycetes</taxon>
        <taxon>Pleosporomycetidae</taxon>
        <taxon>Pleosporales</taxon>
        <taxon>Dothidotthiaceae</taxon>
        <taxon>Dothidotthia</taxon>
    </lineage>
</organism>
<dbReference type="Proteomes" id="UP000799771">
    <property type="component" value="Unassembled WGS sequence"/>
</dbReference>
<keyword evidence="1" id="KW-0812">Transmembrane</keyword>
<feature type="non-terminal residue" evidence="2">
    <location>
        <position position="1"/>
    </location>
</feature>
<evidence type="ECO:0000256" key="1">
    <source>
        <dbReference type="SAM" id="Phobius"/>
    </source>
</evidence>
<dbReference type="RefSeq" id="XP_033517899.1">
    <property type="nucleotide sequence ID" value="XM_033664540.1"/>
</dbReference>
<dbReference type="OrthoDB" id="3692311at2759"/>
<dbReference type="AlphaFoldDB" id="A0A6A5ZWV6"/>
<keyword evidence="1" id="KW-1133">Transmembrane helix</keyword>
<sequence length="67" mass="7500">VVALCLALIVLIVVSLVVLFVCRYLTTGVDLAMNILSLATRNNPYMLLPQTETYLDASDRARLLRNY</sequence>
<dbReference type="GeneID" id="54404972"/>
<dbReference type="EMBL" id="ML977526">
    <property type="protein sequence ID" value="KAF2123505.1"/>
    <property type="molecule type" value="Genomic_DNA"/>
</dbReference>
<accession>A0A6A5ZWV6</accession>
<proteinExistence type="predicted"/>
<evidence type="ECO:0000313" key="2">
    <source>
        <dbReference type="EMBL" id="KAF2123505.1"/>
    </source>
</evidence>
<gene>
    <name evidence="2" type="ORF">P153DRAFT_303747</name>
</gene>
<reference evidence="2" key="1">
    <citation type="journal article" date="2020" name="Stud. Mycol.">
        <title>101 Dothideomycetes genomes: a test case for predicting lifestyles and emergence of pathogens.</title>
        <authorList>
            <person name="Haridas S."/>
            <person name="Albert R."/>
            <person name="Binder M."/>
            <person name="Bloem J."/>
            <person name="Labutti K."/>
            <person name="Salamov A."/>
            <person name="Andreopoulos B."/>
            <person name="Baker S."/>
            <person name="Barry K."/>
            <person name="Bills G."/>
            <person name="Bluhm B."/>
            <person name="Cannon C."/>
            <person name="Castanera R."/>
            <person name="Culley D."/>
            <person name="Daum C."/>
            <person name="Ezra D."/>
            <person name="Gonzalez J."/>
            <person name="Henrissat B."/>
            <person name="Kuo A."/>
            <person name="Liang C."/>
            <person name="Lipzen A."/>
            <person name="Lutzoni F."/>
            <person name="Magnuson J."/>
            <person name="Mondo S."/>
            <person name="Nolan M."/>
            <person name="Ohm R."/>
            <person name="Pangilinan J."/>
            <person name="Park H.-J."/>
            <person name="Ramirez L."/>
            <person name="Alfaro M."/>
            <person name="Sun H."/>
            <person name="Tritt A."/>
            <person name="Yoshinaga Y."/>
            <person name="Zwiers L.-H."/>
            <person name="Turgeon B."/>
            <person name="Goodwin S."/>
            <person name="Spatafora J."/>
            <person name="Crous P."/>
            <person name="Grigoriev I."/>
        </authorList>
    </citation>
    <scope>NUCLEOTIDE SEQUENCE</scope>
    <source>
        <strain evidence="2">CBS 119687</strain>
    </source>
</reference>
<keyword evidence="3" id="KW-1185">Reference proteome</keyword>
<keyword evidence="1" id="KW-0472">Membrane</keyword>
<name>A0A6A5ZWV6_9PLEO</name>
<protein>
    <submittedName>
        <fullName evidence="2">Uncharacterized protein</fullName>
    </submittedName>
</protein>